<sequence length="231" mass="26352">MRRTDRLFDLIQLLRDGRLHRASELAEHLEVSVRTIYRDMDTLVASGIPVEGERGVGYILRAPVFMPPMALTQVELEALHLGAALVRQTADSELQDAANRVLTKVDQAMPNPMFGALDGFGKEIFAAPDVEASFELMPLIRKAIRQHLVLAIDYLSLANLRSSRRVRPLQMEYWGRAWTMTGWCETREDFRVFRIDRIEDCQETGHTFVDEAGKDLPTYLQRFYAENPSGN</sequence>
<dbReference type="Pfam" id="PF13280">
    <property type="entry name" value="WYL"/>
    <property type="match status" value="1"/>
</dbReference>
<evidence type="ECO:0000313" key="3">
    <source>
        <dbReference type="EMBL" id="TCK99953.1"/>
    </source>
</evidence>
<name>A0A4R1N3D9_9RHOB</name>
<accession>A0A4R1N3D9</accession>
<gene>
    <name evidence="3" type="ORF">BXY66_3659</name>
</gene>
<dbReference type="Proteomes" id="UP000295673">
    <property type="component" value="Unassembled WGS sequence"/>
</dbReference>
<proteinExistence type="predicted"/>
<dbReference type="InterPro" id="IPR051534">
    <property type="entry name" value="CBASS_pafABC_assoc_protein"/>
</dbReference>
<reference evidence="3 4" key="1">
    <citation type="submission" date="2019-03" db="EMBL/GenBank/DDBJ databases">
        <title>Genomic Encyclopedia of Archaeal and Bacterial Type Strains, Phase II (KMG-II): from individual species to whole genera.</title>
        <authorList>
            <person name="Goeker M."/>
        </authorList>
    </citation>
    <scope>NUCLEOTIDE SEQUENCE [LARGE SCALE GENOMIC DNA]</scope>
    <source>
        <strain evidence="3 4">DSM 26433</strain>
    </source>
</reference>
<protein>
    <submittedName>
        <fullName evidence="3">HTH domain-containing protein</fullName>
    </submittedName>
</protein>
<dbReference type="SUPFAM" id="SSF46785">
    <property type="entry name" value="Winged helix' DNA-binding domain"/>
    <property type="match status" value="1"/>
</dbReference>
<keyword evidence="4" id="KW-1185">Reference proteome</keyword>
<dbReference type="InterPro" id="IPR036390">
    <property type="entry name" value="WH_DNA-bd_sf"/>
</dbReference>
<dbReference type="PANTHER" id="PTHR34580">
    <property type="match status" value="1"/>
</dbReference>
<dbReference type="InterPro" id="IPR036388">
    <property type="entry name" value="WH-like_DNA-bd_sf"/>
</dbReference>
<dbReference type="InterPro" id="IPR013196">
    <property type="entry name" value="HTH_11"/>
</dbReference>
<dbReference type="EMBL" id="SMGR01000004">
    <property type="protein sequence ID" value="TCK99953.1"/>
    <property type="molecule type" value="Genomic_DNA"/>
</dbReference>
<dbReference type="RefSeq" id="WP_132861774.1">
    <property type="nucleotide sequence ID" value="NZ_SMGR01000004.1"/>
</dbReference>
<dbReference type="InterPro" id="IPR026881">
    <property type="entry name" value="WYL_dom"/>
</dbReference>
<evidence type="ECO:0000259" key="1">
    <source>
        <dbReference type="Pfam" id="PF08279"/>
    </source>
</evidence>
<dbReference type="AlphaFoldDB" id="A0A4R1N3D9"/>
<comment type="caution">
    <text evidence="3">The sequence shown here is derived from an EMBL/GenBank/DDBJ whole genome shotgun (WGS) entry which is preliminary data.</text>
</comment>
<dbReference type="PANTHER" id="PTHR34580:SF3">
    <property type="entry name" value="PROTEIN PAFB"/>
    <property type="match status" value="1"/>
</dbReference>
<evidence type="ECO:0000259" key="2">
    <source>
        <dbReference type="Pfam" id="PF13280"/>
    </source>
</evidence>
<dbReference type="PROSITE" id="PS52050">
    <property type="entry name" value="WYL"/>
    <property type="match status" value="1"/>
</dbReference>
<dbReference type="OrthoDB" id="9807255at2"/>
<organism evidence="3 4">
    <name type="scientific">Shimia isoporae</name>
    <dbReference type="NCBI Taxonomy" id="647720"/>
    <lineage>
        <taxon>Bacteria</taxon>
        <taxon>Pseudomonadati</taxon>
        <taxon>Pseudomonadota</taxon>
        <taxon>Alphaproteobacteria</taxon>
        <taxon>Rhodobacterales</taxon>
        <taxon>Roseobacteraceae</taxon>
    </lineage>
</organism>
<evidence type="ECO:0000313" key="4">
    <source>
        <dbReference type="Proteomes" id="UP000295673"/>
    </source>
</evidence>
<feature type="domain" description="WYL" evidence="2">
    <location>
        <begin position="137"/>
        <end position="202"/>
    </location>
</feature>
<dbReference type="Gene3D" id="1.10.10.10">
    <property type="entry name" value="Winged helix-like DNA-binding domain superfamily/Winged helix DNA-binding domain"/>
    <property type="match status" value="1"/>
</dbReference>
<feature type="domain" description="Helix-turn-helix type 11" evidence="1">
    <location>
        <begin position="6"/>
        <end position="59"/>
    </location>
</feature>
<dbReference type="Pfam" id="PF08279">
    <property type="entry name" value="HTH_11"/>
    <property type="match status" value="1"/>
</dbReference>